<accession>A0AAD4N151</accession>
<dbReference type="GO" id="GO:1990112">
    <property type="term" value="C:RQC complex"/>
    <property type="evidence" value="ECO:0007669"/>
    <property type="project" value="TreeGrafter"/>
</dbReference>
<protein>
    <submittedName>
        <fullName evidence="2">Transcriptional repressor TCF25 domain-containing protein</fullName>
    </submittedName>
</protein>
<reference evidence="2" key="1">
    <citation type="submission" date="2022-01" db="EMBL/GenBank/DDBJ databases">
        <title>Genome Sequence Resource for Two Populations of Ditylenchus destructor, the Migratory Endoparasitic Phytonematode.</title>
        <authorList>
            <person name="Zhang H."/>
            <person name="Lin R."/>
            <person name="Xie B."/>
        </authorList>
    </citation>
    <scope>NUCLEOTIDE SEQUENCE</scope>
    <source>
        <strain evidence="2">BazhouSP</strain>
    </source>
</reference>
<keyword evidence="3" id="KW-1185">Reference proteome</keyword>
<organism evidence="2 3">
    <name type="scientific">Ditylenchus destructor</name>
    <dbReference type="NCBI Taxonomy" id="166010"/>
    <lineage>
        <taxon>Eukaryota</taxon>
        <taxon>Metazoa</taxon>
        <taxon>Ecdysozoa</taxon>
        <taxon>Nematoda</taxon>
        <taxon>Chromadorea</taxon>
        <taxon>Rhabditida</taxon>
        <taxon>Tylenchina</taxon>
        <taxon>Tylenchomorpha</taxon>
        <taxon>Sphaerularioidea</taxon>
        <taxon>Anguinidae</taxon>
        <taxon>Anguininae</taxon>
        <taxon>Ditylenchus</taxon>
    </lineage>
</organism>
<dbReference type="InterPro" id="IPR006994">
    <property type="entry name" value="TCF25/Rqc1"/>
</dbReference>
<proteinExistence type="predicted"/>
<dbReference type="PANTHER" id="PTHR22684">
    <property type="entry name" value="NULP1-RELATED"/>
    <property type="match status" value="1"/>
</dbReference>
<evidence type="ECO:0000313" key="3">
    <source>
        <dbReference type="Proteomes" id="UP001201812"/>
    </source>
</evidence>
<name>A0AAD4N151_9BILA</name>
<dbReference type="Pfam" id="PF04910">
    <property type="entry name" value="Tcf25"/>
    <property type="match status" value="1"/>
</dbReference>
<evidence type="ECO:0000256" key="1">
    <source>
        <dbReference type="SAM" id="MobiDB-lite"/>
    </source>
</evidence>
<dbReference type="AlphaFoldDB" id="A0AAD4N151"/>
<dbReference type="Proteomes" id="UP001201812">
    <property type="component" value="Unassembled WGS sequence"/>
</dbReference>
<comment type="caution">
    <text evidence="2">The sequence shown here is derived from an EMBL/GenBank/DDBJ whole genome shotgun (WGS) entry which is preliminary data.</text>
</comment>
<dbReference type="EMBL" id="JAKKPZ010000023">
    <property type="protein sequence ID" value="KAI1711065.1"/>
    <property type="molecule type" value="Genomic_DNA"/>
</dbReference>
<feature type="region of interest" description="Disordered" evidence="1">
    <location>
        <begin position="257"/>
        <end position="308"/>
    </location>
</feature>
<sequence length="308" mass="34539">MALAHFFLSIDSKEQHADQHTQFAEQFLELALTRFPFVLGQILDKLNIQPDSKVDNHSRLGTVAYSRESDGMKLVTEIYLHHSLELWRMPNVISWLEATTHVILPRLSSTLKNETDEWTKKRKRTFVGMPPNVMRHAILHSIRAGGIADPGESSIVDPYPPPTGASFADYQPINLDDVHTGNDDSSDSVLVEFFRSLVPQEYQPQLDSVGGAVRNYATELYSRLRDGLSLNENSQENAQNNDVQNDENREVQSPDIAHDNAEELPGTSASMAAPMPTNHTDSSSENRENQNETNIPGESESQSKEEEQ</sequence>
<gene>
    <name evidence="2" type="ORF">DdX_10311</name>
</gene>
<evidence type="ECO:0000313" key="2">
    <source>
        <dbReference type="EMBL" id="KAI1711065.1"/>
    </source>
</evidence>
<dbReference type="PANTHER" id="PTHR22684:SF0">
    <property type="entry name" value="RIBOSOME QUALITY CONTROL COMPLEX SUBUNIT TCF25"/>
    <property type="match status" value="1"/>
</dbReference>